<comment type="similarity">
    <text evidence="2">Belongs to the TMEM19 family.</text>
</comment>
<dbReference type="PANTHER" id="PTHR13353:SF5">
    <property type="entry name" value="TRANSMEMBRANE PROTEIN 19"/>
    <property type="match status" value="1"/>
</dbReference>
<comment type="subcellular location">
    <subcellularLocation>
        <location evidence="1">Membrane</location>
        <topology evidence="1">Multi-pass membrane protein</topology>
    </subcellularLocation>
</comment>
<dbReference type="AlphaFoldDB" id="A0A6S8XE14"/>
<feature type="transmembrane region" description="Helical" evidence="6">
    <location>
        <begin position="208"/>
        <end position="229"/>
    </location>
</feature>
<evidence type="ECO:0000256" key="3">
    <source>
        <dbReference type="ARBA" id="ARBA00022692"/>
    </source>
</evidence>
<evidence type="ECO:0000256" key="4">
    <source>
        <dbReference type="ARBA" id="ARBA00022989"/>
    </source>
</evidence>
<accession>A0A6S8XE14</accession>
<evidence type="ECO:0000313" key="7">
    <source>
        <dbReference type="EMBL" id="CAE4582912.1"/>
    </source>
</evidence>
<feature type="transmembrane region" description="Helical" evidence="6">
    <location>
        <begin position="90"/>
        <end position="109"/>
    </location>
</feature>
<evidence type="ECO:0000256" key="5">
    <source>
        <dbReference type="ARBA" id="ARBA00023136"/>
    </source>
</evidence>
<reference evidence="7" key="1">
    <citation type="submission" date="2021-01" db="EMBL/GenBank/DDBJ databases">
        <authorList>
            <person name="Corre E."/>
            <person name="Pelletier E."/>
            <person name="Niang G."/>
            <person name="Scheremetjew M."/>
            <person name="Finn R."/>
            <person name="Kale V."/>
            <person name="Holt S."/>
            <person name="Cochrane G."/>
            <person name="Meng A."/>
            <person name="Brown T."/>
            <person name="Cohen L."/>
        </authorList>
    </citation>
    <scope>NUCLEOTIDE SEQUENCE</scope>
    <source>
        <strain evidence="7">GSO104</strain>
    </source>
</reference>
<feature type="transmembrane region" description="Helical" evidence="6">
    <location>
        <begin position="271"/>
        <end position="290"/>
    </location>
</feature>
<dbReference type="GO" id="GO:0016020">
    <property type="term" value="C:membrane"/>
    <property type="evidence" value="ECO:0007669"/>
    <property type="project" value="UniProtKB-SubCell"/>
</dbReference>
<protein>
    <recommendedName>
        <fullName evidence="8">Transmembrane protein 19</fullName>
    </recommendedName>
</protein>
<dbReference type="EMBL" id="HBNS01003056">
    <property type="protein sequence ID" value="CAE4582912.1"/>
    <property type="molecule type" value="Transcribed_RNA"/>
</dbReference>
<evidence type="ECO:0000256" key="2">
    <source>
        <dbReference type="ARBA" id="ARBA00009012"/>
    </source>
</evidence>
<name>A0A6S8XE14_9STRA</name>
<dbReference type="PANTHER" id="PTHR13353">
    <property type="entry name" value="TRANSMEMBRANE PROTEIN 19"/>
    <property type="match status" value="1"/>
</dbReference>
<evidence type="ECO:0000256" key="6">
    <source>
        <dbReference type="SAM" id="Phobius"/>
    </source>
</evidence>
<proteinExistence type="inferred from homology"/>
<dbReference type="Pfam" id="PF01940">
    <property type="entry name" value="DUF92"/>
    <property type="match status" value="1"/>
</dbReference>
<organism evidence="7">
    <name type="scientific">Ditylum brightwellii</name>
    <dbReference type="NCBI Taxonomy" id="49249"/>
    <lineage>
        <taxon>Eukaryota</taxon>
        <taxon>Sar</taxon>
        <taxon>Stramenopiles</taxon>
        <taxon>Ochrophyta</taxon>
        <taxon>Bacillariophyta</taxon>
        <taxon>Mediophyceae</taxon>
        <taxon>Lithodesmiophycidae</taxon>
        <taxon>Lithodesmiales</taxon>
        <taxon>Lithodesmiaceae</taxon>
        <taxon>Ditylum</taxon>
    </lineage>
</organism>
<keyword evidence="4 6" id="KW-1133">Transmembrane helix</keyword>
<evidence type="ECO:0008006" key="8">
    <source>
        <dbReference type="Google" id="ProtNLM"/>
    </source>
</evidence>
<sequence length="291" mass="31104">MKAFGVTANVLGILIATAISLRGVKRRSLSKSGAATAWMVGYLSICCGSRGFVLLLFYQLGTMATKYKKEKKQKYDAAALESSMRGPSQVLACSFLAVLLSLIHVYYYGDERTIDFVEYSIPSKLTCAIIAHHATCLADTLASELGMLASSPPVLILPPFHSVPPGTNGGVTLWGTSWSLAGGFLIGLGTLLMDTISGISIHQPMKVLIYSSMCGLLGSFIDSVLGATVQASYYDSDSKQTYLGKRDSTDMPTSAKHITGKDILTNAQVNLVSVMITCILGGWYIGPYILS</sequence>
<feature type="transmembrane region" description="Helical" evidence="6">
    <location>
        <begin position="36"/>
        <end position="58"/>
    </location>
</feature>
<dbReference type="InterPro" id="IPR002794">
    <property type="entry name" value="DUF92_TMEM19"/>
</dbReference>
<evidence type="ECO:0000256" key="1">
    <source>
        <dbReference type="ARBA" id="ARBA00004141"/>
    </source>
</evidence>
<feature type="transmembrane region" description="Helical" evidence="6">
    <location>
        <begin position="178"/>
        <end position="196"/>
    </location>
</feature>
<keyword evidence="5 6" id="KW-0472">Membrane</keyword>
<gene>
    <name evidence="7" type="ORF">DBRI00130_LOCUS2473</name>
</gene>
<keyword evidence="3 6" id="KW-0812">Transmembrane</keyword>